<name>A0A2S9XLC5_9BACT</name>
<sequence length="208" mass="23232">MPHPWFSVWLIHPKPEACEAFERRFAGLPDIRVIQQRYEQLPPHDCFVTAGNAYGVMTAGIDAAIIDRFGEGLMREVQEHIMEHYLGEQPVGTAFVVPTNDPARPQLCHAPTMRTPGAITGTSNIYTATFAALTAVHRYNVCHDDELSTVVFPAMGTGFGQVSFDEAARQMAVAYRHYLRPSGRPTWDSIVARERRICYDGDAKVVRA</sequence>
<dbReference type="SMART" id="SM00506">
    <property type="entry name" value="A1pp"/>
    <property type="match status" value="1"/>
</dbReference>
<dbReference type="EMBL" id="PVNL01000147">
    <property type="protein sequence ID" value="PRP93653.1"/>
    <property type="molecule type" value="Genomic_DNA"/>
</dbReference>
<protein>
    <submittedName>
        <fullName evidence="2">RNase III inhibitor</fullName>
    </submittedName>
</protein>
<organism evidence="2 3">
    <name type="scientific">Enhygromyxa salina</name>
    <dbReference type="NCBI Taxonomy" id="215803"/>
    <lineage>
        <taxon>Bacteria</taxon>
        <taxon>Pseudomonadati</taxon>
        <taxon>Myxococcota</taxon>
        <taxon>Polyangia</taxon>
        <taxon>Nannocystales</taxon>
        <taxon>Nannocystaceae</taxon>
        <taxon>Enhygromyxa</taxon>
    </lineage>
</organism>
<gene>
    <name evidence="2" type="ORF">ENSA7_80810</name>
</gene>
<dbReference type="InterPro" id="IPR002589">
    <property type="entry name" value="Macro_dom"/>
</dbReference>
<evidence type="ECO:0000313" key="3">
    <source>
        <dbReference type="Proteomes" id="UP000238823"/>
    </source>
</evidence>
<dbReference type="Pfam" id="PF01661">
    <property type="entry name" value="Macro"/>
    <property type="match status" value="1"/>
</dbReference>
<dbReference type="RefSeq" id="WP_106094823.1">
    <property type="nucleotide sequence ID" value="NZ_PVNL01000147.1"/>
</dbReference>
<dbReference type="Proteomes" id="UP000238823">
    <property type="component" value="Unassembled WGS sequence"/>
</dbReference>
<feature type="domain" description="Macro" evidence="1">
    <location>
        <begin position="18"/>
        <end position="208"/>
    </location>
</feature>
<evidence type="ECO:0000313" key="2">
    <source>
        <dbReference type="EMBL" id="PRP93653.1"/>
    </source>
</evidence>
<dbReference type="PROSITE" id="PS51154">
    <property type="entry name" value="MACRO"/>
    <property type="match status" value="1"/>
</dbReference>
<dbReference type="AlphaFoldDB" id="A0A2S9XLC5"/>
<dbReference type="OrthoDB" id="9780211at2"/>
<dbReference type="InterPro" id="IPR043472">
    <property type="entry name" value="Macro_dom-like"/>
</dbReference>
<dbReference type="SUPFAM" id="SSF52949">
    <property type="entry name" value="Macro domain-like"/>
    <property type="match status" value="1"/>
</dbReference>
<dbReference type="Gene3D" id="3.40.220.10">
    <property type="entry name" value="Leucine Aminopeptidase, subunit E, domain 1"/>
    <property type="match status" value="1"/>
</dbReference>
<comment type="caution">
    <text evidence="2">The sequence shown here is derived from an EMBL/GenBank/DDBJ whole genome shotgun (WGS) entry which is preliminary data.</text>
</comment>
<accession>A0A2S9XLC5</accession>
<reference evidence="2 3" key="1">
    <citation type="submission" date="2018-03" db="EMBL/GenBank/DDBJ databases">
        <title>Draft Genome Sequences of the Obligatory Marine Myxobacteria Enhygromyxa salina SWB007.</title>
        <authorList>
            <person name="Poehlein A."/>
            <person name="Moghaddam J.A."/>
            <person name="Harms H."/>
            <person name="Alanjari M."/>
            <person name="Koenig G.M."/>
            <person name="Daniel R."/>
            <person name="Schaeberle T.F."/>
        </authorList>
    </citation>
    <scope>NUCLEOTIDE SEQUENCE [LARGE SCALE GENOMIC DNA]</scope>
    <source>
        <strain evidence="2 3">SWB007</strain>
    </source>
</reference>
<proteinExistence type="predicted"/>
<evidence type="ECO:0000259" key="1">
    <source>
        <dbReference type="PROSITE" id="PS51154"/>
    </source>
</evidence>